<reference evidence="1" key="1">
    <citation type="submission" date="2022-10" db="EMBL/GenBank/DDBJ databases">
        <title>The complete genomes of actinobacterial strains from the NBC collection.</title>
        <authorList>
            <person name="Joergensen T.S."/>
            <person name="Alvarez Arevalo M."/>
            <person name="Sterndorff E.B."/>
            <person name="Faurdal D."/>
            <person name="Vuksanovic O."/>
            <person name="Mourched A.-S."/>
            <person name="Charusanti P."/>
            <person name="Shaw S."/>
            <person name="Blin K."/>
            <person name="Weber T."/>
        </authorList>
    </citation>
    <scope>NUCLEOTIDE SEQUENCE</scope>
    <source>
        <strain evidence="1">NBC_00060</strain>
    </source>
</reference>
<organism evidence="1">
    <name type="scientific">Streptomyces sp. NBC_00060</name>
    <dbReference type="NCBI Taxonomy" id="2975636"/>
    <lineage>
        <taxon>Bacteria</taxon>
        <taxon>Bacillati</taxon>
        <taxon>Actinomycetota</taxon>
        <taxon>Actinomycetes</taxon>
        <taxon>Kitasatosporales</taxon>
        <taxon>Streptomycetaceae</taxon>
        <taxon>Streptomyces</taxon>
    </lineage>
</organism>
<accession>A0AAU2HCB8</accession>
<dbReference type="AlphaFoldDB" id="A0AAU2HCB8"/>
<name>A0AAU2HCB8_9ACTN</name>
<sequence length="82" mass="8387">MATLAGQLMGELGQWDGDFVESADLPMVAQAVRVSFNGGDPVAWRDGAGPVPESEPRAMTVALALIADFVDSVDGPGASSNP</sequence>
<evidence type="ECO:0000313" key="1">
    <source>
        <dbReference type="EMBL" id="WTU44970.1"/>
    </source>
</evidence>
<proteinExistence type="predicted"/>
<gene>
    <name evidence="1" type="ORF">OHV25_38085</name>
</gene>
<dbReference type="EMBL" id="CP108253">
    <property type="protein sequence ID" value="WTU44970.1"/>
    <property type="molecule type" value="Genomic_DNA"/>
</dbReference>
<protein>
    <submittedName>
        <fullName evidence="1">Uncharacterized protein</fullName>
    </submittedName>
</protein>